<evidence type="ECO:0000256" key="5">
    <source>
        <dbReference type="ARBA" id="ARBA00022519"/>
    </source>
</evidence>
<evidence type="ECO:0000256" key="1">
    <source>
        <dbReference type="ARBA" id="ARBA00004383"/>
    </source>
</evidence>
<accession>A0A318TFB5</accession>
<dbReference type="SUPFAM" id="SSF74653">
    <property type="entry name" value="TolA/TonB C-terminal domain"/>
    <property type="match status" value="1"/>
</dbReference>
<evidence type="ECO:0000256" key="9">
    <source>
        <dbReference type="ARBA" id="ARBA00023136"/>
    </source>
</evidence>
<comment type="similarity">
    <text evidence="2">Belongs to the TonB family.</text>
</comment>
<dbReference type="AlphaFoldDB" id="A0A318TFB5"/>
<name>A0A318TFB5_9BRAD</name>
<dbReference type="OrthoDB" id="7433592at2"/>
<dbReference type="GO" id="GO:0055085">
    <property type="term" value="P:transmembrane transport"/>
    <property type="evidence" value="ECO:0007669"/>
    <property type="project" value="InterPro"/>
</dbReference>
<dbReference type="InterPro" id="IPR051045">
    <property type="entry name" value="TonB-dependent_transducer"/>
</dbReference>
<organism evidence="12 13">
    <name type="scientific">Rhodopseudomonas faecalis</name>
    <dbReference type="NCBI Taxonomy" id="99655"/>
    <lineage>
        <taxon>Bacteria</taxon>
        <taxon>Pseudomonadati</taxon>
        <taxon>Pseudomonadota</taxon>
        <taxon>Alphaproteobacteria</taxon>
        <taxon>Hyphomicrobiales</taxon>
        <taxon>Nitrobacteraceae</taxon>
        <taxon>Rhodopseudomonas</taxon>
    </lineage>
</organism>
<keyword evidence="9" id="KW-0472">Membrane</keyword>
<dbReference type="GO" id="GO:0005886">
    <property type="term" value="C:plasma membrane"/>
    <property type="evidence" value="ECO:0007669"/>
    <property type="project" value="UniProtKB-SubCell"/>
</dbReference>
<keyword evidence="3" id="KW-0813">Transport</keyword>
<keyword evidence="4" id="KW-1003">Cell membrane</keyword>
<dbReference type="InterPro" id="IPR006260">
    <property type="entry name" value="TonB/TolA_C"/>
</dbReference>
<dbReference type="PANTHER" id="PTHR33446">
    <property type="entry name" value="PROTEIN TONB-RELATED"/>
    <property type="match status" value="1"/>
</dbReference>
<comment type="caution">
    <text evidence="12">The sequence shown here is derived from an EMBL/GenBank/DDBJ whole genome shotgun (WGS) entry which is preliminary data.</text>
</comment>
<keyword evidence="5" id="KW-0997">Cell inner membrane</keyword>
<dbReference type="GO" id="GO:0015031">
    <property type="term" value="P:protein transport"/>
    <property type="evidence" value="ECO:0007669"/>
    <property type="project" value="UniProtKB-KW"/>
</dbReference>
<feature type="domain" description="TonB C-terminal" evidence="11">
    <location>
        <begin position="191"/>
        <end position="282"/>
    </location>
</feature>
<evidence type="ECO:0000259" key="11">
    <source>
        <dbReference type="PROSITE" id="PS52015"/>
    </source>
</evidence>
<dbReference type="InterPro" id="IPR037682">
    <property type="entry name" value="TonB_C"/>
</dbReference>
<evidence type="ECO:0000256" key="7">
    <source>
        <dbReference type="ARBA" id="ARBA00022927"/>
    </source>
</evidence>
<evidence type="ECO:0000256" key="2">
    <source>
        <dbReference type="ARBA" id="ARBA00006555"/>
    </source>
</evidence>
<evidence type="ECO:0000256" key="6">
    <source>
        <dbReference type="ARBA" id="ARBA00022692"/>
    </source>
</evidence>
<evidence type="ECO:0000313" key="13">
    <source>
        <dbReference type="Proteomes" id="UP000248148"/>
    </source>
</evidence>
<dbReference type="Pfam" id="PF03544">
    <property type="entry name" value="TonB_C"/>
    <property type="match status" value="1"/>
</dbReference>
<dbReference type="EMBL" id="QJTI01000006">
    <property type="protein sequence ID" value="PYF03601.1"/>
    <property type="molecule type" value="Genomic_DNA"/>
</dbReference>
<protein>
    <submittedName>
        <fullName evidence="12">Outer membrane transport energization protein TonB</fullName>
    </submittedName>
</protein>
<evidence type="ECO:0000256" key="3">
    <source>
        <dbReference type="ARBA" id="ARBA00022448"/>
    </source>
</evidence>
<keyword evidence="6" id="KW-0812">Transmembrane</keyword>
<evidence type="ECO:0000313" key="12">
    <source>
        <dbReference type="EMBL" id="PYF03601.1"/>
    </source>
</evidence>
<evidence type="ECO:0000256" key="4">
    <source>
        <dbReference type="ARBA" id="ARBA00022475"/>
    </source>
</evidence>
<feature type="compositionally biased region" description="Basic and acidic residues" evidence="10">
    <location>
        <begin position="122"/>
        <end position="135"/>
    </location>
</feature>
<proteinExistence type="inferred from homology"/>
<keyword evidence="7" id="KW-0653">Protein transport</keyword>
<dbReference type="PROSITE" id="PS52015">
    <property type="entry name" value="TONB_CTD"/>
    <property type="match status" value="1"/>
</dbReference>
<dbReference type="Gene3D" id="3.30.1150.10">
    <property type="match status" value="1"/>
</dbReference>
<dbReference type="NCBIfam" id="TIGR01352">
    <property type="entry name" value="tonB_Cterm"/>
    <property type="match status" value="1"/>
</dbReference>
<dbReference type="PANTHER" id="PTHR33446:SF13">
    <property type="entry name" value="TONB PROTEIN"/>
    <property type="match status" value="1"/>
</dbReference>
<keyword evidence="13" id="KW-1185">Reference proteome</keyword>
<dbReference type="RefSeq" id="WP_110780399.1">
    <property type="nucleotide sequence ID" value="NZ_QJTI01000006.1"/>
</dbReference>
<feature type="region of interest" description="Disordered" evidence="10">
    <location>
        <begin position="68"/>
        <end position="175"/>
    </location>
</feature>
<comment type="subcellular location">
    <subcellularLocation>
        <location evidence="1">Cell inner membrane</location>
        <topology evidence="1">Single-pass membrane protein</topology>
        <orientation evidence="1">Periplasmic side</orientation>
    </subcellularLocation>
</comment>
<evidence type="ECO:0000256" key="8">
    <source>
        <dbReference type="ARBA" id="ARBA00022989"/>
    </source>
</evidence>
<reference evidence="12 13" key="1">
    <citation type="submission" date="2018-06" db="EMBL/GenBank/DDBJ databases">
        <title>Genomic Encyclopedia of Archaeal and Bacterial Type Strains, Phase II (KMG-II): from individual species to whole genera.</title>
        <authorList>
            <person name="Goeker M."/>
        </authorList>
    </citation>
    <scope>NUCLEOTIDE SEQUENCE [LARGE SCALE GENOMIC DNA]</scope>
    <source>
        <strain evidence="12 13">JCM 11668</strain>
    </source>
</reference>
<feature type="compositionally biased region" description="Low complexity" evidence="10">
    <location>
        <begin position="162"/>
        <end position="175"/>
    </location>
</feature>
<evidence type="ECO:0000256" key="10">
    <source>
        <dbReference type="SAM" id="MobiDB-lite"/>
    </source>
</evidence>
<keyword evidence="8" id="KW-1133">Transmembrane helix</keyword>
<dbReference type="Proteomes" id="UP000248148">
    <property type="component" value="Unassembled WGS sequence"/>
</dbReference>
<gene>
    <name evidence="12" type="ORF">BJ122_10692</name>
</gene>
<sequence>MSNTIGGNCLALHVLGERGATSRWVLSAAVIVGLHAGAVAAALALQVPSPPPGSPTAAILIDLAPASASPQTTPLDLAPGPEMQQAAESAPPPEPEPDTAAAAAIAPTPPQPAPVVTLPAADKIEPAEKPAEQRKQQVARQKPVKRQREAKLHQSEQPPAPRTSAAPRAERSAPTLTGSVAGAQAALSLPSYRALLAAHLQRFKQYPAASRAAGEQGTAMLSFVVARNGRVLSSRLASSSGYGALDAETMAMIQRAQPLPSFPDDVPHAQMSFSVPVRFSVR</sequence>